<dbReference type="AlphaFoldDB" id="A0A4S4A3U5"/>
<organism evidence="1 2">
    <name type="scientific">Flavobacterium supellecticarium</name>
    <dbReference type="NCBI Taxonomy" id="2565924"/>
    <lineage>
        <taxon>Bacteria</taxon>
        <taxon>Pseudomonadati</taxon>
        <taxon>Bacteroidota</taxon>
        <taxon>Flavobacteriia</taxon>
        <taxon>Flavobacteriales</taxon>
        <taxon>Flavobacteriaceae</taxon>
        <taxon>Flavobacterium</taxon>
    </lineage>
</organism>
<evidence type="ECO:0000313" key="1">
    <source>
        <dbReference type="EMBL" id="THF53107.1"/>
    </source>
</evidence>
<gene>
    <name evidence="1" type="ORF">E6C50_02575</name>
</gene>
<keyword evidence="2" id="KW-1185">Reference proteome</keyword>
<reference evidence="1 2" key="1">
    <citation type="submission" date="2019-04" db="EMBL/GenBank/DDBJ databases">
        <title>Flavobacterium sp. nov. isolated from construction timber.</title>
        <authorList>
            <person name="Lin S.-Y."/>
            <person name="Chang C.-T."/>
            <person name="Young C.-C."/>
        </authorList>
    </citation>
    <scope>NUCLEOTIDE SEQUENCE [LARGE SCALE GENOMIC DNA]</scope>
    <source>
        <strain evidence="1 2">CC-CTC003</strain>
    </source>
</reference>
<evidence type="ECO:0000313" key="2">
    <source>
        <dbReference type="Proteomes" id="UP000307507"/>
    </source>
</evidence>
<protein>
    <submittedName>
        <fullName evidence="1">Uncharacterized protein</fullName>
    </submittedName>
</protein>
<comment type="caution">
    <text evidence="1">The sequence shown here is derived from an EMBL/GenBank/DDBJ whole genome shotgun (WGS) entry which is preliminary data.</text>
</comment>
<dbReference type="OrthoDB" id="824604at2"/>
<sequence>MKHFEIRQETDSKIIGKYPQVKELKIGFHEARASQWGIISKWKSEDDIPDLNNFVLHNNSRLSDCVSNNFVITSSGLFLSEKCSQILEAFTINGSFHPMTIFRRGTPHPYRFLWYEYGAISKIDFKKSEFIEYNDIYEKSGAIIAVNDFEDYKAKYRTLFDDNADEVGWDLTSKSLKIAGCFDITPAFGIGLICNEKVKNAIEENKLTGFDFRPIDTEILFDQSVYSGWVSPKVN</sequence>
<name>A0A4S4A3U5_9FLAO</name>
<dbReference type="RefSeq" id="WP_136401631.1">
    <property type="nucleotide sequence ID" value="NZ_SSNZ01000001.1"/>
</dbReference>
<dbReference type="EMBL" id="SSNZ01000001">
    <property type="protein sequence ID" value="THF53107.1"/>
    <property type="molecule type" value="Genomic_DNA"/>
</dbReference>
<dbReference type="Proteomes" id="UP000307507">
    <property type="component" value="Unassembled WGS sequence"/>
</dbReference>
<accession>A0A4S4A3U5</accession>
<proteinExistence type="predicted"/>